<evidence type="ECO:0000259" key="8">
    <source>
        <dbReference type="PROSITE" id="PS50850"/>
    </source>
</evidence>
<evidence type="ECO:0000256" key="4">
    <source>
        <dbReference type="ARBA" id="ARBA00022692"/>
    </source>
</evidence>
<dbReference type="Gene3D" id="1.20.1250.20">
    <property type="entry name" value="MFS general substrate transporter like domains"/>
    <property type="match status" value="1"/>
</dbReference>
<dbReference type="InterPro" id="IPR010290">
    <property type="entry name" value="TM_effector"/>
</dbReference>
<dbReference type="Pfam" id="PF05977">
    <property type="entry name" value="MFS_3"/>
    <property type="match status" value="1"/>
</dbReference>
<feature type="transmembrane region" description="Helical" evidence="7">
    <location>
        <begin position="385"/>
        <end position="406"/>
    </location>
</feature>
<feature type="transmembrane region" description="Helical" evidence="7">
    <location>
        <begin position="149"/>
        <end position="169"/>
    </location>
</feature>
<evidence type="ECO:0000256" key="5">
    <source>
        <dbReference type="ARBA" id="ARBA00022989"/>
    </source>
</evidence>
<dbReference type="EMBL" id="BMNC01000006">
    <property type="protein sequence ID" value="GGN03895.1"/>
    <property type="molecule type" value="Genomic_DNA"/>
</dbReference>
<evidence type="ECO:0000313" key="9">
    <source>
        <dbReference type="EMBL" id="GGN03895.1"/>
    </source>
</evidence>
<dbReference type="SUPFAM" id="SSF103473">
    <property type="entry name" value="MFS general substrate transporter"/>
    <property type="match status" value="1"/>
</dbReference>
<accession>A0ABQ2I8U5</accession>
<feature type="transmembrane region" description="Helical" evidence="7">
    <location>
        <begin position="355"/>
        <end position="379"/>
    </location>
</feature>
<dbReference type="Proteomes" id="UP000597656">
    <property type="component" value="Unassembled WGS sequence"/>
</dbReference>
<feature type="domain" description="Major facilitator superfamily (MFS) profile" evidence="8">
    <location>
        <begin position="16"/>
        <end position="408"/>
    </location>
</feature>
<dbReference type="CDD" id="cd06173">
    <property type="entry name" value="MFS_MefA_like"/>
    <property type="match status" value="1"/>
</dbReference>
<dbReference type="InterPro" id="IPR036259">
    <property type="entry name" value="MFS_trans_sf"/>
</dbReference>
<gene>
    <name evidence="9" type="ORF">GCM10011609_48790</name>
</gene>
<comment type="caution">
    <text evidence="9">The sequence shown here is derived from an EMBL/GenBank/DDBJ whole genome shotgun (WGS) entry which is preliminary data.</text>
</comment>
<evidence type="ECO:0000256" key="3">
    <source>
        <dbReference type="ARBA" id="ARBA00022475"/>
    </source>
</evidence>
<keyword evidence="5 7" id="KW-1133">Transmembrane helix</keyword>
<organism evidence="9 10">
    <name type="scientific">Lentzea pudingi</name>
    <dbReference type="NCBI Taxonomy" id="1789439"/>
    <lineage>
        <taxon>Bacteria</taxon>
        <taxon>Bacillati</taxon>
        <taxon>Actinomycetota</taxon>
        <taxon>Actinomycetes</taxon>
        <taxon>Pseudonocardiales</taxon>
        <taxon>Pseudonocardiaceae</taxon>
        <taxon>Lentzea</taxon>
    </lineage>
</organism>
<evidence type="ECO:0000313" key="10">
    <source>
        <dbReference type="Proteomes" id="UP000597656"/>
    </source>
</evidence>
<evidence type="ECO:0000256" key="6">
    <source>
        <dbReference type="ARBA" id="ARBA00023136"/>
    </source>
</evidence>
<feature type="transmembrane region" description="Helical" evidence="7">
    <location>
        <begin position="319"/>
        <end position="343"/>
    </location>
</feature>
<evidence type="ECO:0000256" key="1">
    <source>
        <dbReference type="ARBA" id="ARBA00004651"/>
    </source>
</evidence>
<evidence type="ECO:0000256" key="7">
    <source>
        <dbReference type="SAM" id="Phobius"/>
    </source>
</evidence>
<feature type="transmembrane region" description="Helical" evidence="7">
    <location>
        <begin position="293"/>
        <end position="313"/>
    </location>
</feature>
<reference evidence="10" key="1">
    <citation type="journal article" date="2019" name="Int. J. Syst. Evol. Microbiol.">
        <title>The Global Catalogue of Microorganisms (GCM) 10K type strain sequencing project: providing services to taxonomists for standard genome sequencing and annotation.</title>
        <authorList>
            <consortium name="The Broad Institute Genomics Platform"/>
            <consortium name="The Broad Institute Genome Sequencing Center for Infectious Disease"/>
            <person name="Wu L."/>
            <person name="Ma J."/>
        </authorList>
    </citation>
    <scope>NUCLEOTIDE SEQUENCE [LARGE SCALE GENOMIC DNA]</scope>
    <source>
        <strain evidence="10">CGMCC 4.7319</strain>
    </source>
</reference>
<evidence type="ECO:0000256" key="2">
    <source>
        <dbReference type="ARBA" id="ARBA00022448"/>
    </source>
</evidence>
<dbReference type="RefSeq" id="WP_189157091.1">
    <property type="nucleotide sequence ID" value="NZ_BMNC01000006.1"/>
</dbReference>
<feature type="transmembrane region" description="Helical" evidence="7">
    <location>
        <begin position="175"/>
        <end position="193"/>
    </location>
</feature>
<feature type="transmembrane region" description="Helical" evidence="7">
    <location>
        <begin position="234"/>
        <end position="253"/>
    </location>
</feature>
<dbReference type="PANTHER" id="PTHR23513">
    <property type="entry name" value="INTEGRAL MEMBRANE EFFLUX PROTEIN-RELATED"/>
    <property type="match status" value="1"/>
</dbReference>
<keyword evidence="10" id="KW-1185">Reference proteome</keyword>
<dbReference type="InterPro" id="IPR020846">
    <property type="entry name" value="MFS_dom"/>
</dbReference>
<protein>
    <submittedName>
        <fullName evidence="9">MFS transporter</fullName>
    </submittedName>
</protein>
<feature type="transmembrane region" description="Helical" evidence="7">
    <location>
        <begin position="25"/>
        <end position="46"/>
    </location>
</feature>
<keyword evidence="4 7" id="KW-0812">Transmembrane</keyword>
<keyword evidence="6 7" id="KW-0472">Membrane</keyword>
<sequence length="422" mass="43541">MSDGAAPDVPLSRNRNYHILWSGQLFSEFASELILIAFPLLILSMAGSPLQMGVASSVLAVATMSAAAPAGVLADRWDRRKIMLICQALRALAVSSLALALYLDSYTFAHLLAVAVLEGVLGSVFQPAEQAALPSVVPASQLSAAVARNAARPFLAMLLGPIVAGYLFALHPISPFLADAVILTISFGTMLFLRLPRTADAGRDAVAEPPAGFRGQFTEGLRWVLRNRVIRTTMAWAVVANMVFSALLIIILAMSEQDGVGAGQIGLMMACFGAGGILGAIAAGWLHDAVKPSVVVIGFSWILTVAVALMTVVPTGVPLGALLGAAAFFAPVANTVVLTYQITTTPDELRGRLSGLVALASGAAAALGPLIGAFLLGGLGDGRKAVLVCAGGLLLVALASTASPVLRRFPAVKALEEEPVSA</sequence>
<dbReference type="PANTHER" id="PTHR23513:SF6">
    <property type="entry name" value="MAJOR FACILITATOR SUPERFAMILY ASSOCIATED DOMAIN-CONTAINING PROTEIN"/>
    <property type="match status" value="1"/>
</dbReference>
<comment type="subcellular location">
    <subcellularLocation>
        <location evidence="1">Cell membrane</location>
        <topology evidence="1">Multi-pass membrane protein</topology>
    </subcellularLocation>
</comment>
<feature type="transmembrane region" description="Helical" evidence="7">
    <location>
        <begin position="265"/>
        <end position="286"/>
    </location>
</feature>
<proteinExistence type="predicted"/>
<name>A0ABQ2I8U5_9PSEU</name>
<feature type="transmembrane region" description="Helical" evidence="7">
    <location>
        <begin position="52"/>
        <end position="73"/>
    </location>
</feature>
<dbReference type="PROSITE" id="PS50850">
    <property type="entry name" value="MFS"/>
    <property type="match status" value="1"/>
</dbReference>
<keyword evidence="3" id="KW-1003">Cell membrane</keyword>
<keyword evidence="2" id="KW-0813">Transport</keyword>